<dbReference type="InterPro" id="IPR011990">
    <property type="entry name" value="TPR-like_helical_dom_sf"/>
</dbReference>
<organism evidence="1 2">
    <name type="scientific">Asanoa iriomotensis</name>
    <dbReference type="NCBI Taxonomy" id="234613"/>
    <lineage>
        <taxon>Bacteria</taxon>
        <taxon>Bacillati</taxon>
        <taxon>Actinomycetota</taxon>
        <taxon>Actinomycetes</taxon>
        <taxon>Micromonosporales</taxon>
        <taxon>Micromonosporaceae</taxon>
        <taxon>Asanoa</taxon>
    </lineage>
</organism>
<evidence type="ECO:0000313" key="2">
    <source>
        <dbReference type="Proteomes" id="UP000624325"/>
    </source>
</evidence>
<dbReference type="Gene3D" id="1.25.40.10">
    <property type="entry name" value="Tetratricopeptide repeat domain"/>
    <property type="match status" value="1"/>
</dbReference>
<evidence type="ECO:0008006" key="3">
    <source>
        <dbReference type="Google" id="ProtNLM"/>
    </source>
</evidence>
<reference evidence="1 2" key="1">
    <citation type="submission" date="2021-01" db="EMBL/GenBank/DDBJ databases">
        <title>Whole genome shotgun sequence of Asanoa iriomotensis NBRC 100142.</title>
        <authorList>
            <person name="Komaki H."/>
            <person name="Tamura T."/>
        </authorList>
    </citation>
    <scope>NUCLEOTIDE SEQUENCE [LARGE SCALE GENOMIC DNA]</scope>
    <source>
        <strain evidence="1 2">NBRC 100142</strain>
    </source>
</reference>
<name>A0ABQ4BVU1_9ACTN</name>
<dbReference type="EMBL" id="BONC01000003">
    <property type="protein sequence ID" value="GIF54615.1"/>
    <property type="molecule type" value="Genomic_DNA"/>
</dbReference>
<dbReference type="Proteomes" id="UP000624325">
    <property type="component" value="Unassembled WGS sequence"/>
</dbReference>
<sequence length="340" mass="37849">MGIFKRAEAAPSIVVDTHPAQDDEALRKAHDDLVGGGDWAAARDLMASAAGDEYRRSRYAWVLSEATLGTPSPDQPVEEATWVDAWARAEPDNPDALLVRGRSLISRAWEVRGSGWASTVGRDAGAEFQRLLVLAVPIYERAVSLAPADPMPWAHRLLLATALNAPRDHVERCWAEVVARDPGHVEAHNMKFMYLCHKWHGSHEEMFAFARQAAATAPDGSPLLALPLAASAEWAMWMMRRELSVKQSVAVTRYWRRDPVVQAELDAALQRWFARPNRRDGWHGDLNYLAYALYKADRHADNKAVFAAIGPYMVDPPWTWAAEKTPEAAFVKARAKALKA</sequence>
<protein>
    <recommendedName>
        <fullName evidence="3">DUF4034 domain-containing protein</fullName>
    </recommendedName>
</protein>
<gene>
    <name evidence="1" type="ORF">Air01nite_07100</name>
</gene>
<accession>A0ABQ4BVU1</accession>
<comment type="caution">
    <text evidence="1">The sequence shown here is derived from an EMBL/GenBank/DDBJ whole genome shotgun (WGS) entry which is preliminary data.</text>
</comment>
<keyword evidence="2" id="KW-1185">Reference proteome</keyword>
<dbReference type="RefSeq" id="WP_203700318.1">
    <property type="nucleotide sequence ID" value="NZ_BAAALU010000014.1"/>
</dbReference>
<dbReference type="SUPFAM" id="SSF48439">
    <property type="entry name" value="Protein prenylyltransferase"/>
    <property type="match status" value="1"/>
</dbReference>
<evidence type="ECO:0000313" key="1">
    <source>
        <dbReference type="EMBL" id="GIF54615.1"/>
    </source>
</evidence>
<proteinExistence type="predicted"/>